<sequence>KRHLFKKHHTTPYRCNIANFTVIRKRDGPIQTFDDAKTTPRCIMCDVYPKSARGYAVHLRQQHHKTFIESGIMTLL</sequence>
<protein>
    <submittedName>
        <fullName evidence="1">Uncharacterized protein</fullName>
    </submittedName>
</protein>
<name>A0AAN5CH53_9BILA</name>
<reference evidence="2" key="1">
    <citation type="submission" date="2022-10" db="EMBL/GenBank/DDBJ databases">
        <title>Genome assembly of Pristionchus species.</title>
        <authorList>
            <person name="Yoshida K."/>
            <person name="Sommer R.J."/>
        </authorList>
    </citation>
    <scope>NUCLEOTIDE SEQUENCE [LARGE SCALE GENOMIC DNA]</scope>
    <source>
        <strain evidence="2">RS5460</strain>
    </source>
</reference>
<gene>
    <name evidence="1" type="ORF">PMAYCL1PPCAC_14479</name>
</gene>
<dbReference type="Proteomes" id="UP001328107">
    <property type="component" value="Unassembled WGS sequence"/>
</dbReference>
<comment type="caution">
    <text evidence="1">The sequence shown here is derived from an EMBL/GenBank/DDBJ whole genome shotgun (WGS) entry which is preliminary data.</text>
</comment>
<dbReference type="AlphaFoldDB" id="A0AAN5CH53"/>
<evidence type="ECO:0000313" key="1">
    <source>
        <dbReference type="EMBL" id="GMR44284.1"/>
    </source>
</evidence>
<proteinExistence type="predicted"/>
<feature type="non-terminal residue" evidence="1">
    <location>
        <position position="1"/>
    </location>
</feature>
<evidence type="ECO:0000313" key="2">
    <source>
        <dbReference type="Proteomes" id="UP001328107"/>
    </source>
</evidence>
<accession>A0AAN5CH53</accession>
<keyword evidence="2" id="KW-1185">Reference proteome</keyword>
<organism evidence="1 2">
    <name type="scientific">Pristionchus mayeri</name>
    <dbReference type="NCBI Taxonomy" id="1317129"/>
    <lineage>
        <taxon>Eukaryota</taxon>
        <taxon>Metazoa</taxon>
        <taxon>Ecdysozoa</taxon>
        <taxon>Nematoda</taxon>
        <taxon>Chromadorea</taxon>
        <taxon>Rhabditida</taxon>
        <taxon>Rhabditina</taxon>
        <taxon>Diplogasteromorpha</taxon>
        <taxon>Diplogasteroidea</taxon>
        <taxon>Neodiplogasteridae</taxon>
        <taxon>Pristionchus</taxon>
    </lineage>
</organism>
<dbReference type="EMBL" id="BTRK01000003">
    <property type="protein sequence ID" value="GMR44284.1"/>
    <property type="molecule type" value="Genomic_DNA"/>
</dbReference>